<evidence type="ECO:0000313" key="2">
    <source>
        <dbReference type="Proteomes" id="UP000267268"/>
    </source>
</evidence>
<gene>
    <name evidence="1" type="ORF">EI427_13695</name>
</gene>
<proteinExistence type="predicted"/>
<organism evidence="1 2">
    <name type="scientific">Flammeovirga pectinis</name>
    <dbReference type="NCBI Taxonomy" id="2494373"/>
    <lineage>
        <taxon>Bacteria</taxon>
        <taxon>Pseudomonadati</taxon>
        <taxon>Bacteroidota</taxon>
        <taxon>Cytophagia</taxon>
        <taxon>Cytophagales</taxon>
        <taxon>Flammeovirgaceae</taxon>
        <taxon>Flammeovirga</taxon>
    </lineage>
</organism>
<dbReference type="EMBL" id="CP034562">
    <property type="protein sequence ID" value="AZQ63255.1"/>
    <property type="molecule type" value="Genomic_DNA"/>
</dbReference>
<accession>A0A3Q9FRT5</accession>
<dbReference type="OrthoDB" id="981448at2"/>
<dbReference type="AlphaFoldDB" id="A0A3Q9FRT5"/>
<name>A0A3Q9FRT5_9BACT</name>
<dbReference type="KEGG" id="fll:EI427_13695"/>
<dbReference type="RefSeq" id="WP_126615568.1">
    <property type="nucleotide sequence ID" value="NZ_CP034562.1"/>
</dbReference>
<keyword evidence="2" id="KW-1185">Reference proteome</keyword>
<evidence type="ECO:0008006" key="3">
    <source>
        <dbReference type="Google" id="ProtNLM"/>
    </source>
</evidence>
<dbReference type="Proteomes" id="UP000267268">
    <property type="component" value="Chromosome 1"/>
</dbReference>
<evidence type="ECO:0000313" key="1">
    <source>
        <dbReference type="EMBL" id="AZQ63255.1"/>
    </source>
</evidence>
<reference evidence="1 2" key="1">
    <citation type="submission" date="2018-12" db="EMBL/GenBank/DDBJ databases">
        <title>Flammeovirga pectinis sp. nov., isolated from the gut of the Korean scallop, Patinopecten yessoensis.</title>
        <authorList>
            <person name="Bae J.-W."/>
            <person name="Jeong Y.-S."/>
            <person name="Kang W."/>
        </authorList>
    </citation>
    <scope>NUCLEOTIDE SEQUENCE [LARGE SCALE GENOMIC DNA]</scope>
    <source>
        <strain evidence="1 2">L12M1</strain>
    </source>
</reference>
<protein>
    <recommendedName>
        <fullName evidence="3">DUF4177 domain-containing protein</fullName>
    </recommendedName>
</protein>
<sequence>MYKTVYVKTKKESRRTTSDRLRSVKVIGDETAEALETCIQEHVQEGYKVFSITAMSSASSSNVGTGGWGFSYTDGMIVVFEKVS</sequence>